<evidence type="ECO:0000256" key="1">
    <source>
        <dbReference type="SAM" id="MobiDB-lite"/>
    </source>
</evidence>
<gene>
    <name evidence="2" type="ORF">GCM10010358_83470</name>
</gene>
<dbReference type="EMBL" id="BMVU01000178">
    <property type="protein sequence ID" value="GGY20635.1"/>
    <property type="molecule type" value="Genomic_DNA"/>
</dbReference>
<dbReference type="Proteomes" id="UP000619244">
    <property type="component" value="Unassembled WGS sequence"/>
</dbReference>
<accession>A0A918P4U7</accession>
<keyword evidence="3" id="KW-1185">Reference proteome</keyword>
<evidence type="ECO:0000313" key="2">
    <source>
        <dbReference type="EMBL" id="GGY20635.1"/>
    </source>
</evidence>
<protein>
    <submittedName>
        <fullName evidence="2">Uncharacterized protein</fullName>
    </submittedName>
</protein>
<reference evidence="2" key="1">
    <citation type="journal article" date="2014" name="Int. J. Syst. Evol. Microbiol.">
        <title>Complete genome sequence of Corynebacterium casei LMG S-19264T (=DSM 44701T), isolated from a smear-ripened cheese.</title>
        <authorList>
            <consortium name="US DOE Joint Genome Institute (JGI-PGF)"/>
            <person name="Walter F."/>
            <person name="Albersmeier A."/>
            <person name="Kalinowski J."/>
            <person name="Ruckert C."/>
        </authorList>
    </citation>
    <scope>NUCLEOTIDE SEQUENCE</scope>
    <source>
        <strain evidence="2">JCM 4790</strain>
    </source>
</reference>
<organism evidence="2 3">
    <name type="scientific">Streptomyces minutiscleroticus</name>
    <dbReference type="NCBI Taxonomy" id="68238"/>
    <lineage>
        <taxon>Bacteria</taxon>
        <taxon>Bacillati</taxon>
        <taxon>Actinomycetota</taxon>
        <taxon>Actinomycetes</taxon>
        <taxon>Kitasatosporales</taxon>
        <taxon>Streptomycetaceae</taxon>
        <taxon>Streptomyces</taxon>
    </lineage>
</organism>
<evidence type="ECO:0000313" key="3">
    <source>
        <dbReference type="Proteomes" id="UP000619244"/>
    </source>
</evidence>
<sequence length="66" mass="6687">MPQTAAGSGHPSVRTVIAGDAPGRRQPRERNARPGGSVRTVLPVRTFGRPLARVPAAATAGGTDAS</sequence>
<reference evidence="2" key="2">
    <citation type="submission" date="2020-09" db="EMBL/GenBank/DDBJ databases">
        <authorList>
            <person name="Sun Q."/>
            <person name="Ohkuma M."/>
        </authorList>
    </citation>
    <scope>NUCLEOTIDE SEQUENCE</scope>
    <source>
        <strain evidence="2">JCM 4790</strain>
    </source>
</reference>
<feature type="compositionally biased region" description="Basic and acidic residues" evidence="1">
    <location>
        <begin position="22"/>
        <end position="32"/>
    </location>
</feature>
<proteinExistence type="predicted"/>
<feature type="region of interest" description="Disordered" evidence="1">
    <location>
        <begin position="1"/>
        <end position="38"/>
    </location>
</feature>
<dbReference type="AlphaFoldDB" id="A0A918P4U7"/>
<name>A0A918P4U7_9ACTN</name>
<comment type="caution">
    <text evidence="2">The sequence shown here is derived from an EMBL/GenBank/DDBJ whole genome shotgun (WGS) entry which is preliminary data.</text>
</comment>